<reference evidence="1" key="1">
    <citation type="submission" date="2022-06" db="EMBL/GenBank/DDBJ databases">
        <title>Phylogenomic reconstructions and comparative analyses of Kickxellomycotina fungi.</title>
        <authorList>
            <person name="Reynolds N.K."/>
            <person name="Stajich J.E."/>
            <person name="Barry K."/>
            <person name="Grigoriev I.V."/>
            <person name="Crous P."/>
            <person name="Smith M.E."/>
        </authorList>
    </citation>
    <scope>NUCLEOTIDE SEQUENCE</scope>
    <source>
        <strain evidence="1">RSA 2271</strain>
    </source>
</reference>
<sequence length="289" mass="31714">MFRQRGSKSDSDGHTAQRSPEKATADSGLEGEPVLRRRKHGHKAGADDSATGARGIKSSNNGKAAIPTAAINNSPPTGCCEPTREQKQGPHSLSDDRDSPKIGQLKSAESYFYGSILQREMGSLPLHKKKRMWFVVGIVFGIVAAFLGMQYSARYSTHLATIRDYVTMATADLDLGSLLPANVGMDELLSDISRVLGKSDNEEQLKGDFEPARSLRQSDPRIGVKHPVVLVPGIVSTGLESWSTMNCSLPYFRERMWGTMTMFKAILLDKQCWIKNVMLDLDTGMDPPE</sequence>
<dbReference type="Proteomes" id="UP001145114">
    <property type="component" value="Unassembled WGS sequence"/>
</dbReference>
<evidence type="ECO:0000313" key="1">
    <source>
        <dbReference type="EMBL" id="KAJ1675498.1"/>
    </source>
</evidence>
<protein>
    <submittedName>
        <fullName evidence="1">Phospholipid:diacylglycerol acyltransferase</fullName>
        <ecNumber evidence="1">2.3.1.158</ecNumber>
    </submittedName>
</protein>
<keyword evidence="1" id="KW-0808">Transferase</keyword>
<proteinExistence type="predicted"/>
<evidence type="ECO:0000313" key="2">
    <source>
        <dbReference type="Proteomes" id="UP001145114"/>
    </source>
</evidence>
<gene>
    <name evidence="1" type="primary">LRO1_1</name>
    <name evidence="1" type="ORF">EV182_001149</name>
</gene>
<comment type="caution">
    <text evidence="1">The sequence shown here is derived from an EMBL/GenBank/DDBJ whole genome shotgun (WGS) entry which is preliminary data.</text>
</comment>
<dbReference type="EC" id="2.3.1.158" evidence="1"/>
<accession>A0ACC1HIC4</accession>
<name>A0ACC1HIC4_9FUNG</name>
<keyword evidence="1" id="KW-0012">Acyltransferase</keyword>
<organism evidence="1 2">
    <name type="scientific">Spiromyces aspiralis</name>
    <dbReference type="NCBI Taxonomy" id="68401"/>
    <lineage>
        <taxon>Eukaryota</taxon>
        <taxon>Fungi</taxon>
        <taxon>Fungi incertae sedis</taxon>
        <taxon>Zoopagomycota</taxon>
        <taxon>Kickxellomycotina</taxon>
        <taxon>Kickxellomycetes</taxon>
        <taxon>Kickxellales</taxon>
        <taxon>Kickxellaceae</taxon>
        <taxon>Spiromyces</taxon>
    </lineage>
</organism>
<keyword evidence="2" id="KW-1185">Reference proteome</keyword>
<dbReference type="EMBL" id="JAMZIH010005279">
    <property type="protein sequence ID" value="KAJ1675498.1"/>
    <property type="molecule type" value="Genomic_DNA"/>
</dbReference>
<feature type="non-terminal residue" evidence="1">
    <location>
        <position position="289"/>
    </location>
</feature>